<dbReference type="Gene3D" id="2.160.20.10">
    <property type="entry name" value="Single-stranded right-handed beta-helix, Pectin lyase-like"/>
    <property type="match status" value="1"/>
</dbReference>
<feature type="signal peptide" evidence="2">
    <location>
        <begin position="1"/>
        <end position="19"/>
    </location>
</feature>
<name>A0A9Q0LBQ6_ANAIG</name>
<sequence>MAKIFYIIITAFFLIFVQTKSIYINVNTGSDTTGDGTQGNPYKTINFGISKAITGDSLQISEGSYYENIIMDKVVYLNGSATNTPSVFGSVTLASNVTNWYGQILSNLNFYNTSYMLIVSSGLTFNGVVFYKVGFFLNGDISTYNAIFNFKGSVALIQSGLTWQNCTFYTGTYKNPAGALFSIRATGGPMIFDGILVEGYSPEGMSAQINLCCDFDTVTVRNSRSHGGGNFYICRVSGVSIYNNIFDGGPIGISGCDSVTIENNLFNNTGDFPVYGPNPDPYPGHTGGVGILGVDGADPQVSDITIQNNLFVGRIRSASVMVNRWKEAPTPATFNHVSIQYNDFSQIDDFQTSLIIDCNFTEAYMDASYNYWGSYYGPTLCAANTSCPYNPSSPSPLRVRGNVNLGSWYCDSTMQKVTTDGSNCAENPQPETSASDDHSLAVGLGVGIPLGVALIFVAIFAVYKKRRADNLRKQIFTSYQTGEWTSVLNN</sequence>
<keyword evidence="1" id="KW-0472">Membrane</keyword>
<evidence type="ECO:0000256" key="2">
    <source>
        <dbReference type="SAM" id="SignalP"/>
    </source>
</evidence>
<organism evidence="3 4">
    <name type="scientific">Anaeramoeba ignava</name>
    <name type="common">Anaerobic marine amoeba</name>
    <dbReference type="NCBI Taxonomy" id="1746090"/>
    <lineage>
        <taxon>Eukaryota</taxon>
        <taxon>Metamonada</taxon>
        <taxon>Anaeramoebidae</taxon>
        <taxon>Anaeramoeba</taxon>
    </lineage>
</organism>
<dbReference type="Proteomes" id="UP001149090">
    <property type="component" value="Unassembled WGS sequence"/>
</dbReference>
<dbReference type="InterPro" id="IPR011050">
    <property type="entry name" value="Pectin_lyase_fold/virulence"/>
</dbReference>
<evidence type="ECO:0008006" key="5">
    <source>
        <dbReference type="Google" id="ProtNLM"/>
    </source>
</evidence>
<evidence type="ECO:0000313" key="3">
    <source>
        <dbReference type="EMBL" id="KAJ5069520.1"/>
    </source>
</evidence>
<dbReference type="SUPFAM" id="SSF51126">
    <property type="entry name" value="Pectin lyase-like"/>
    <property type="match status" value="1"/>
</dbReference>
<feature type="transmembrane region" description="Helical" evidence="1">
    <location>
        <begin position="440"/>
        <end position="463"/>
    </location>
</feature>
<keyword evidence="1" id="KW-1133">Transmembrane helix</keyword>
<reference evidence="3" key="1">
    <citation type="submission" date="2022-10" db="EMBL/GenBank/DDBJ databases">
        <title>Novel sulphate-reducing endosymbionts in the free-living metamonad Anaeramoeba.</title>
        <authorList>
            <person name="Jerlstrom-Hultqvist J."/>
            <person name="Cepicka I."/>
            <person name="Gallot-Lavallee L."/>
            <person name="Salas-Leiva D."/>
            <person name="Curtis B.A."/>
            <person name="Zahonova K."/>
            <person name="Pipaliya S."/>
            <person name="Dacks J."/>
            <person name="Roger A.J."/>
        </authorList>
    </citation>
    <scope>NUCLEOTIDE SEQUENCE</scope>
    <source>
        <strain evidence="3">BMAN</strain>
    </source>
</reference>
<proteinExistence type="predicted"/>
<dbReference type="InterPro" id="IPR012334">
    <property type="entry name" value="Pectin_lyas_fold"/>
</dbReference>
<dbReference type="OrthoDB" id="5215637at2759"/>
<gene>
    <name evidence="3" type="ORF">M0811_02090</name>
</gene>
<keyword evidence="2" id="KW-0732">Signal</keyword>
<keyword evidence="1" id="KW-0812">Transmembrane</keyword>
<evidence type="ECO:0000256" key="1">
    <source>
        <dbReference type="SAM" id="Phobius"/>
    </source>
</evidence>
<protein>
    <recommendedName>
        <fullName evidence="5">DUF1565 domain-containing protein</fullName>
    </recommendedName>
</protein>
<dbReference type="EMBL" id="JAPDFW010000103">
    <property type="protein sequence ID" value="KAJ5069520.1"/>
    <property type="molecule type" value="Genomic_DNA"/>
</dbReference>
<comment type="caution">
    <text evidence="3">The sequence shown here is derived from an EMBL/GenBank/DDBJ whole genome shotgun (WGS) entry which is preliminary data.</text>
</comment>
<keyword evidence="4" id="KW-1185">Reference proteome</keyword>
<accession>A0A9Q0LBQ6</accession>
<evidence type="ECO:0000313" key="4">
    <source>
        <dbReference type="Proteomes" id="UP001149090"/>
    </source>
</evidence>
<dbReference type="AlphaFoldDB" id="A0A9Q0LBQ6"/>
<feature type="chain" id="PRO_5040374495" description="DUF1565 domain-containing protein" evidence="2">
    <location>
        <begin position="20"/>
        <end position="490"/>
    </location>
</feature>